<evidence type="ECO:0000256" key="6">
    <source>
        <dbReference type="ARBA" id="ARBA00022741"/>
    </source>
</evidence>
<evidence type="ECO:0000256" key="11">
    <source>
        <dbReference type="ARBA" id="ARBA00023235"/>
    </source>
</evidence>
<evidence type="ECO:0000256" key="9">
    <source>
        <dbReference type="ARBA" id="ARBA00022958"/>
    </source>
</evidence>
<dbReference type="EC" id="4.2.1.136" evidence="19"/>
<feature type="binding site" evidence="18">
    <location>
        <position position="55"/>
    </location>
    <ligand>
        <name>K(+)</name>
        <dbReference type="ChEBI" id="CHEBI:29103"/>
    </ligand>
</feature>
<feature type="binding site" evidence="18">
    <location>
        <begin position="131"/>
        <end position="137"/>
    </location>
    <ligand>
        <name>(6S)-NADPHX</name>
        <dbReference type="ChEBI" id="CHEBI:64076"/>
    </ligand>
</feature>
<evidence type="ECO:0000256" key="19">
    <source>
        <dbReference type="PIRNR" id="PIRNR017184"/>
    </source>
</evidence>
<dbReference type="PROSITE" id="PS51383">
    <property type="entry name" value="YJEF_C_3"/>
    <property type="match status" value="1"/>
</dbReference>
<feature type="binding site" evidence="17">
    <location>
        <position position="262"/>
    </location>
    <ligand>
        <name>(6S)-NADPHX</name>
        <dbReference type="ChEBI" id="CHEBI:64076"/>
    </ligand>
</feature>
<keyword evidence="11 18" id="KW-0413">Isomerase</keyword>
<proteinExistence type="inferred from homology"/>
<feature type="binding site" evidence="18">
    <location>
        <position position="127"/>
    </location>
    <ligand>
        <name>K(+)</name>
        <dbReference type="ChEBI" id="CHEBI:29103"/>
    </ligand>
</feature>
<comment type="similarity">
    <text evidence="4 19">In the C-terminal section; belongs to the NnrD/CARKD family.</text>
</comment>
<comment type="catalytic activity">
    <reaction evidence="2 18 19">
        <text>(6R)-NADPHX = (6S)-NADPHX</text>
        <dbReference type="Rhea" id="RHEA:32227"/>
        <dbReference type="ChEBI" id="CHEBI:64076"/>
        <dbReference type="ChEBI" id="CHEBI:64077"/>
        <dbReference type="EC" id="5.1.99.6"/>
    </reaction>
</comment>
<feature type="binding site" evidence="17">
    <location>
        <position position="438"/>
    </location>
    <ligand>
        <name>AMP</name>
        <dbReference type="ChEBI" id="CHEBI:456215"/>
    </ligand>
</feature>
<dbReference type="InterPro" id="IPR004443">
    <property type="entry name" value="YjeF_N_dom"/>
</dbReference>
<gene>
    <name evidence="18" type="primary">nnrE</name>
    <name evidence="17" type="synonym">nnrD</name>
    <name evidence="22" type="ORF">K5V21_15245</name>
</gene>
<evidence type="ECO:0000256" key="13">
    <source>
        <dbReference type="ARBA" id="ARBA00023268"/>
    </source>
</evidence>
<evidence type="ECO:0000256" key="7">
    <source>
        <dbReference type="ARBA" id="ARBA00022840"/>
    </source>
</evidence>
<feature type="binding site" evidence="18">
    <location>
        <position position="142"/>
    </location>
    <ligand>
        <name>(6S)-NADPHX</name>
        <dbReference type="ChEBI" id="CHEBI:64076"/>
    </ligand>
</feature>
<dbReference type="Gene3D" id="3.40.1190.20">
    <property type="match status" value="1"/>
</dbReference>
<dbReference type="InterPro" id="IPR036652">
    <property type="entry name" value="YjeF_N_dom_sf"/>
</dbReference>
<keyword evidence="9 18" id="KW-0630">Potassium</keyword>
<dbReference type="PANTHER" id="PTHR12592:SF0">
    <property type="entry name" value="ATP-DEPENDENT (S)-NAD(P)H-HYDRATE DEHYDRATASE"/>
    <property type="match status" value="1"/>
</dbReference>
<feature type="domain" description="YjeF N-terminal" evidence="21">
    <location>
        <begin position="9"/>
        <end position="217"/>
    </location>
</feature>
<keyword evidence="23" id="KW-1185">Reference proteome</keyword>
<evidence type="ECO:0000259" key="20">
    <source>
        <dbReference type="PROSITE" id="PS51383"/>
    </source>
</evidence>
<feature type="binding site" evidence="18">
    <location>
        <begin position="54"/>
        <end position="58"/>
    </location>
    <ligand>
        <name>(6S)-NADPHX</name>
        <dbReference type="ChEBI" id="CHEBI:64076"/>
    </ligand>
</feature>
<dbReference type="EC" id="5.1.99.6" evidence="19"/>
<feature type="binding site" evidence="18">
    <location>
        <position position="160"/>
    </location>
    <ligand>
        <name>(6S)-NADPHX</name>
        <dbReference type="ChEBI" id="CHEBI:64076"/>
    </ligand>
</feature>
<feature type="binding site" evidence="17">
    <location>
        <position position="439"/>
    </location>
    <ligand>
        <name>(6S)-NADPHX</name>
        <dbReference type="ChEBI" id="CHEBI:64076"/>
    </ligand>
</feature>
<comment type="similarity">
    <text evidence="18">Belongs to the NnrE/AIBP family.</text>
</comment>
<comment type="function">
    <text evidence="14 19">Bifunctional enzyme that catalyzes the epimerization of the S- and R-forms of NAD(P)HX and the dehydration of the S-form of NAD(P)HX at the expense of ADP, which is converted to AMP. This allows the repair of both epimers of NAD(P)HX, a damaged form of NAD(P)H that is a result of enzymatic or heat-dependent hydration.</text>
</comment>
<evidence type="ECO:0000256" key="16">
    <source>
        <dbReference type="ARBA" id="ARBA00049209"/>
    </source>
</evidence>
<protein>
    <recommendedName>
        <fullName evidence="19">Bifunctional NAD(P)H-hydrate repair enzyme</fullName>
    </recommendedName>
    <alternativeName>
        <fullName evidence="19">Nicotinamide nucleotide repair protein</fullName>
    </alternativeName>
    <domain>
        <recommendedName>
            <fullName evidence="19">ADP-dependent (S)-NAD(P)H-hydrate dehydratase</fullName>
            <ecNumber evidence="19">4.2.1.136</ecNumber>
        </recommendedName>
        <alternativeName>
            <fullName evidence="19">ADP-dependent NAD(P)HX dehydratase</fullName>
        </alternativeName>
    </domain>
    <domain>
        <recommendedName>
            <fullName evidence="19">NAD(P)H-hydrate epimerase</fullName>
            <ecNumber evidence="19">5.1.99.6</ecNumber>
        </recommendedName>
    </domain>
</protein>
<evidence type="ECO:0000256" key="3">
    <source>
        <dbReference type="ARBA" id="ARBA00006001"/>
    </source>
</evidence>
<evidence type="ECO:0000256" key="5">
    <source>
        <dbReference type="ARBA" id="ARBA00022723"/>
    </source>
</evidence>
<dbReference type="Proteomes" id="UP001299068">
    <property type="component" value="Unassembled WGS sequence"/>
</dbReference>
<evidence type="ECO:0000256" key="8">
    <source>
        <dbReference type="ARBA" id="ARBA00022857"/>
    </source>
</evidence>
<dbReference type="SUPFAM" id="SSF53613">
    <property type="entry name" value="Ribokinase-like"/>
    <property type="match status" value="1"/>
</dbReference>
<dbReference type="SUPFAM" id="SSF64153">
    <property type="entry name" value="YjeF N-terminal domain-like"/>
    <property type="match status" value="1"/>
</dbReference>
<comment type="subunit">
    <text evidence="17">Homotetramer.</text>
</comment>
<name>A0ABS7L168_CLOSR</name>
<keyword evidence="13" id="KW-0511">Multifunctional enzyme</keyword>
<comment type="function">
    <text evidence="17">Catalyzes the dehydration of the S-form of NAD(P)HX at the expense of ADP, which is converted to AMP. Together with NAD(P)HX epimerase, which catalyzes the epimerization of the S- and R-forms, the enzyme allows the repair of both epimers of NAD(P)HX, a damaged form of NAD(P)H that is a result of enzymatic or heat-dependent hydration.</text>
</comment>
<feature type="binding site" evidence="17">
    <location>
        <position position="373"/>
    </location>
    <ligand>
        <name>(6S)-NADPHX</name>
        <dbReference type="ChEBI" id="CHEBI:64076"/>
    </ligand>
</feature>
<dbReference type="PROSITE" id="PS51385">
    <property type="entry name" value="YJEF_N"/>
    <property type="match status" value="1"/>
</dbReference>
<evidence type="ECO:0000256" key="1">
    <source>
        <dbReference type="ARBA" id="ARBA00000013"/>
    </source>
</evidence>
<evidence type="ECO:0000256" key="15">
    <source>
        <dbReference type="ARBA" id="ARBA00048238"/>
    </source>
</evidence>
<comment type="catalytic activity">
    <reaction evidence="16 17 19">
        <text>(6S)-NADPHX + ADP = AMP + phosphate + NADPH + H(+)</text>
        <dbReference type="Rhea" id="RHEA:32235"/>
        <dbReference type="ChEBI" id="CHEBI:15378"/>
        <dbReference type="ChEBI" id="CHEBI:43474"/>
        <dbReference type="ChEBI" id="CHEBI:57783"/>
        <dbReference type="ChEBI" id="CHEBI:64076"/>
        <dbReference type="ChEBI" id="CHEBI:456215"/>
        <dbReference type="ChEBI" id="CHEBI:456216"/>
        <dbReference type="EC" id="4.2.1.136"/>
    </reaction>
</comment>
<dbReference type="Pfam" id="PF03853">
    <property type="entry name" value="YjeF_N"/>
    <property type="match status" value="1"/>
</dbReference>
<evidence type="ECO:0000313" key="23">
    <source>
        <dbReference type="Proteomes" id="UP001299068"/>
    </source>
</evidence>
<organism evidence="22 23">
    <name type="scientific">Clostridium sardiniense</name>
    <name type="common">Clostridium absonum</name>
    <dbReference type="NCBI Taxonomy" id="29369"/>
    <lineage>
        <taxon>Bacteria</taxon>
        <taxon>Bacillati</taxon>
        <taxon>Bacillota</taxon>
        <taxon>Clostridia</taxon>
        <taxon>Eubacteriales</taxon>
        <taxon>Clostridiaceae</taxon>
        <taxon>Clostridium</taxon>
    </lineage>
</organism>
<reference evidence="22 23" key="1">
    <citation type="journal article" date="2021" name="Cell Host Microbe">
        <title>in vivo commensal control of Clostridioides difficile virulence.</title>
        <authorList>
            <person name="Girinathan B.P."/>
            <person name="Dibenedetto N."/>
            <person name="Worley J.N."/>
            <person name="Peltier J."/>
            <person name="Arrieta-Ortiz M.L."/>
            <person name="Rupa Christinal Immanuel S."/>
            <person name="Lavin R."/>
            <person name="Delaney M.L."/>
            <person name="Cummins C."/>
            <person name="Hoffmann M."/>
            <person name="Luo Y."/>
            <person name="Gonzalez-Escalona N."/>
            <person name="Allard M."/>
            <person name="Onderdonk A.B."/>
            <person name="Gerber G.K."/>
            <person name="Sonenshein A.L."/>
            <person name="Baliga N."/>
            <person name="Dupuy B."/>
            <person name="Bry L."/>
        </authorList>
    </citation>
    <scope>NUCLEOTIDE SEQUENCE [LARGE SCALE GENOMIC DNA]</scope>
    <source>
        <strain evidence="22 23">DSM 599</strain>
    </source>
</reference>
<accession>A0ABS7L168</accession>
<dbReference type="PIRSF" id="PIRSF017184">
    <property type="entry name" value="Nnr"/>
    <property type="match status" value="1"/>
</dbReference>
<dbReference type="RefSeq" id="WP_221862013.1">
    <property type="nucleotide sequence ID" value="NZ_JAIKTU010000013.1"/>
</dbReference>
<feature type="domain" description="YjeF C-terminal" evidence="20">
    <location>
        <begin position="227"/>
        <end position="496"/>
    </location>
</feature>
<comment type="cofactor">
    <cofactor evidence="17">
        <name>Mg(2+)</name>
        <dbReference type="ChEBI" id="CHEBI:18420"/>
    </cofactor>
</comment>
<evidence type="ECO:0000256" key="4">
    <source>
        <dbReference type="ARBA" id="ARBA00009524"/>
    </source>
</evidence>
<evidence type="ECO:0000256" key="14">
    <source>
        <dbReference type="ARBA" id="ARBA00025153"/>
    </source>
</evidence>
<evidence type="ECO:0000256" key="10">
    <source>
        <dbReference type="ARBA" id="ARBA00023027"/>
    </source>
</evidence>
<keyword evidence="12 17" id="KW-0456">Lyase</keyword>
<dbReference type="PANTHER" id="PTHR12592">
    <property type="entry name" value="ATP-DEPENDENT (S)-NAD(P)H-HYDRATE DEHYDRATASE FAMILY MEMBER"/>
    <property type="match status" value="1"/>
</dbReference>
<evidence type="ECO:0000259" key="21">
    <source>
        <dbReference type="PROSITE" id="PS51385"/>
    </source>
</evidence>
<keyword evidence="10 17" id="KW-0520">NAD</keyword>
<dbReference type="InterPro" id="IPR029056">
    <property type="entry name" value="Ribokinase-like"/>
</dbReference>
<evidence type="ECO:0000256" key="18">
    <source>
        <dbReference type="HAMAP-Rule" id="MF_01966"/>
    </source>
</evidence>
<dbReference type="InterPro" id="IPR000631">
    <property type="entry name" value="CARKD"/>
</dbReference>
<evidence type="ECO:0000256" key="2">
    <source>
        <dbReference type="ARBA" id="ARBA00000909"/>
    </source>
</evidence>
<dbReference type="EMBL" id="JAIKTU010000013">
    <property type="protein sequence ID" value="MBY0756804.1"/>
    <property type="molecule type" value="Genomic_DNA"/>
</dbReference>
<comment type="caution">
    <text evidence="22">The sequence shown here is derived from an EMBL/GenBank/DDBJ whole genome shotgun (WGS) entry which is preliminary data.</text>
</comment>
<dbReference type="Pfam" id="PF01256">
    <property type="entry name" value="Carb_kinase"/>
    <property type="match status" value="1"/>
</dbReference>
<keyword evidence="5 18" id="KW-0479">Metal-binding</keyword>
<keyword evidence="6 17" id="KW-0547">Nucleotide-binding</keyword>
<comment type="similarity">
    <text evidence="3 19">In the N-terminal section; belongs to the NnrE/AIBP family.</text>
</comment>
<dbReference type="HAMAP" id="MF_01966">
    <property type="entry name" value="NADHX_epimerase"/>
    <property type="match status" value="1"/>
</dbReference>
<feature type="binding site" evidence="17">
    <location>
        <begin position="410"/>
        <end position="414"/>
    </location>
    <ligand>
        <name>AMP</name>
        <dbReference type="ChEBI" id="CHEBI:456215"/>
    </ligand>
</feature>
<comment type="catalytic activity">
    <reaction evidence="1 18 19">
        <text>(6R)-NADHX = (6S)-NADHX</text>
        <dbReference type="Rhea" id="RHEA:32215"/>
        <dbReference type="ChEBI" id="CHEBI:64074"/>
        <dbReference type="ChEBI" id="CHEBI:64075"/>
        <dbReference type="EC" id="5.1.99.6"/>
    </reaction>
</comment>
<dbReference type="CDD" id="cd01171">
    <property type="entry name" value="YXKO-related"/>
    <property type="match status" value="1"/>
</dbReference>
<evidence type="ECO:0000313" key="22">
    <source>
        <dbReference type="EMBL" id="MBY0756804.1"/>
    </source>
</evidence>
<comment type="function">
    <text evidence="18">Catalyzes the epimerization of the S- and R-forms of NAD(P)HX, a damaged form of NAD(P)H that is a result of enzymatic or heat-dependent hydration. This is a prerequisite for the S-specific NAD(P)H-hydrate dehydratase to allow the repair of both epimers of NAD(P)HX.</text>
</comment>
<evidence type="ECO:0000256" key="12">
    <source>
        <dbReference type="ARBA" id="ARBA00023239"/>
    </source>
</evidence>
<keyword evidence="8 17" id="KW-0521">NADP</keyword>
<keyword evidence="7 17" id="KW-0067">ATP-binding</keyword>
<comment type="cofactor">
    <cofactor evidence="18 19">
        <name>K(+)</name>
        <dbReference type="ChEBI" id="CHEBI:29103"/>
    </cofactor>
    <text evidence="18 19">Binds 1 potassium ion per subunit.</text>
</comment>
<comment type="similarity">
    <text evidence="17">Belongs to the NnrD/CARKD family.</text>
</comment>
<dbReference type="NCBIfam" id="TIGR00196">
    <property type="entry name" value="yjeF_cterm"/>
    <property type="match status" value="1"/>
</dbReference>
<feature type="binding site" evidence="18">
    <location>
        <position position="163"/>
    </location>
    <ligand>
        <name>K(+)</name>
        <dbReference type="ChEBI" id="CHEBI:29103"/>
    </ligand>
</feature>
<evidence type="ECO:0000256" key="17">
    <source>
        <dbReference type="HAMAP-Rule" id="MF_01965"/>
    </source>
</evidence>
<comment type="catalytic activity">
    <reaction evidence="15 17 19">
        <text>(6S)-NADHX + ADP = AMP + phosphate + NADH + H(+)</text>
        <dbReference type="Rhea" id="RHEA:32223"/>
        <dbReference type="ChEBI" id="CHEBI:15378"/>
        <dbReference type="ChEBI" id="CHEBI:43474"/>
        <dbReference type="ChEBI" id="CHEBI:57945"/>
        <dbReference type="ChEBI" id="CHEBI:64074"/>
        <dbReference type="ChEBI" id="CHEBI:456215"/>
        <dbReference type="ChEBI" id="CHEBI:456216"/>
        <dbReference type="EC" id="4.2.1.136"/>
    </reaction>
</comment>
<sequence>MEILSRQGCRNIDNETINKVGIPSIVLMENAANGIIDIIKDMGNKIVVFCGIGNNGGDGLAIARKLHLLNKDVDVILVGDIKKISNDCNLNLKIIKNLNIPIINVEREEDIKNIIIEKVAGADYIVDSIFGIGLNRDVSGIYKHAIEIINKYSKFTIAVDIPSGMDSDTGEALGDAIKADITCTVEVMKRGFMSTNAIELTGDIKIVNIDIPGYIKKQNSERTYILSKDKYKKMIPIRKKAGHKGNYGKILIVAGSEKYCGAAFITTEACVRTGSGLVTLLTHKDVSSALKGRLTEAMIREYSSYEDIDTLGEFDVIACGPGFSKAENSKIILKKIIEETDCKLVLDADALNIISKNNDLIKGLKGRTIITPHPGEMARLVDKTISEVEKDRIEIAKKFAKEHNITVLLKGYHTVITDGIDVFINTTGNSKMASGGMGDCLTGIIASFIGQNLNIIEGTLLGAYVHGYIGDELSRNMYSVNARDIIEELPKTIEKLCEN</sequence>
<dbReference type="NCBIfam" id="TIGR00197">
    <property type="entry name" value="yjeF_nterm"/>
    <property type="match status" value="1"/>
</dbReference>
<feature type="binding site" evidence="17">
    <location>
        <position position="322"/>
    </location>
    <ligand>
        <name>(6S)-NADPHX</name>
        <dbReference type="ChEBI" id="CHEBI:64076"/>
    </ligand>
</feature>
<dbReference type="HAMAP" id="MF_01965">
    <property type="entry name" value="NADHX_dehydratase"/>
    <property type="match status" value="1"/>
</dbReference>
<dbReference type="Gene3D" id="3.40.50.10260">
    <property type="entry name" value="YjeF N-terminal domain"/>
    <property type="match status" value="1"/>
</dbReference>
<dbReference type="InterPro" id="IPR030677">
    <property type="entry name" value="Nnr"/>
</dbReference>